<name>A0A0V0GLQ1_SOLCH</name>
<dbReference type="EMBL" id="GEDG01036534">
    <property type="protein sequence ID" value="JAP08649.1"/>
    <property type="molecule type" value="Transcribed_RNA"/>
</dbReference>
<proteinExistence type="predicted"/>
<sequence>MHSPRPVPPCKRVVEGSACSKLSNTDSHLLGSIPQPESSTSNHRIILLSFLENLLPWLCCRFNFTLGADQESF</sequence>
<evidence type="ECO:0000313" key="1">
    <source>
        <dbReference type="EMBL" id="JAP08649.1"/>
    </source>
</evidence>
<accession>A0A0V0GLQ1</accession>
<reference evidence="1" key="1">
    <citation type="submission" date="2015-12" db="EMBL/GenBank/DDBJ databases">
        <title>Gene expression during late stages of embryo sac development: a critical building block for successful pollen-pistil interactions.</title>
        <authorList>
            <person name="Liu Y."/>
            <person name="Joly V."/>
            <person name="Sabar M."/>
            <person name="Matton D.P."/>
        </authorList>
    </citation>
    <scope>NUCLEOTIDE SEQUENCE</scope>
</reference>
<dbReference type="AlphaFoldDB" id="A0A0V0GLQ1"/>
<organism evidence="1">
    <name type="scientific">Solanum chacoense</name>
    <name type="common">Chaco potato</name>
    <dbReference type="NCBI Taxonomy" id="4108"/>
    <lineage>
        <taxon>Eukaryota</taxon>
        <taxon>Viridiplantae</taxon>
        <taxon>Streptophyta</taxon>
        <taxon>Embryophyta</taxon>
        <taxon>Tracheophyta</taxon>
        <taxon>Spermatophyta</taxon>
        <taxon>Magnoliopsida</taxon>
        <taxon>eudicotyledons</taxon>
        <taxon>Gunneridae</taxon>
        <taxon>Pentapetalae</taxon>
        <taxon>asterids</taxon>
        <taxon>lamiids</taxon>
        <taxon>Solanales</taxon>
        <taxon>Solanaceae</taxon>
        <taxon>Solanoideae</taxon>
        <taxon>Solaneae</taxon>
        <taxon>Solanum</taxon>
    </lineage>
</organism>
<protein>
    <submittedName>
        <fullName evidence="1">Putative ovule protein</fullName>
    </submittedName>
</protein>